<keyword evidence="2" id="KW-1185">Reference proteome</keyword>
<dbReference type="Proteomes" id="UP000031623">
    <property type="component" value="Chromosome"/>
</dbReference>
<dbReference type="KEGG" id="tig:THII_2225"/>
<dbReference type="HOGENOM" id="CLU_2902883_0_0_6"/>
<dbReference type="AlphaFoldDB" id="A0A090AL67"/>
<proteinExistence type="predicted"/>
<organism evidence="1 2">
    <name type="scientific">Thioploca ingrica</name>
    <dbReference type="NCBI Taxonomy" id="40754"/>
    <lineage>
        <taxon>Bacteria</taxon>
        <taxon>Pseudomonadati</taxon>
        <taxon>Pseudomonadota</taxon>
        <taxon>Gammaproteobacteria</taxon>
        <taxon>Thiotrichales</taxon>
        <taxon>Thiotrichaceae</taxon>
        <taxon>Thioploca</taxon>
    </lineage>
</organism>
<sequence>MQNHSRQDKQFLDEHSDTFLAVFENVLVLPHPLNVVFRLIPKRFKAYPIPLRETPKRSARSD</sequence>
<evidence type="ECO:0000313" key="1">
    <source>
        <dbReference type="EMBL" id="BAP56522.1"/>
    </source>
</evidence>
<gene>
    <name evidence="1" type="ORF">THII_2225</name>
</gene>
<reference evidence="1 2" key="1">
    <citation type="journal article" date="2014" name="ISME J.">
        <title>Ecophysiology of Thioploca ingrica as revealed by the complete genome sequence supplemented with proteomic evidence.</title>
        <authorList>
            <person name="Kojima H."/>
            <person name="Ogura Y."/>
            <person name="Yamamoto N."/>
            <person name="Togashi T."/>
            <person name="Mori H."/>
            <person name="Watanabe T."/>
            <person name="Nemoto F."/>
            <person name="Kurokawa K."/>
            <person name="Hayashi T."/>
            <person name="Fukui M."/>
        </authorList>
    </citation>
    <scope>NUCLEOTIDE SEQUENCE [LARGE SCALE GENOMIC DNA]</scope>
</reference>
<name>A0A090AL67_9GAMM</name>
<accession>A0A090AL67</accession>
<dbReference type="EMBL" id="AP014633">
    <property type="protein sequence ID" value="BAP56522.1"/>
    <property type="molecule type" value="Genomic_DNA"/>
</dbReference>
<protein>
    <submittedName>
        <fullName evidence="1">Uncharacterized protein</fullName>
    </submittedName>
</protein>
<evidence type="ECO:0000313" key="2">
    <source>
        <dbReference type="Proteomes" id="UP000031623"/>
    </source>
</evidence>